<evidence type="ECO:0000256" key="1">
    <source>
        <dbReference type="SAM" id="MobiDB-lite"/>
    </source>
</evidence>
<protein>
    <submittedName>
        <fullName evidence="2">Uncharacterized protein</fullName>
    </submittedName>
</protein>
<feature type="region of interest" description="Disordered" evidence="1">
    <location>
        <begin position="1"/>
        <end position="43"/>
    </location>
</feature>
<gene>
    <name evidence="2" type="ORF">BD410DRAFT_883602</name>
</gene>
<proteinExistence type="predicted"/>
<feature type="compositionally biased region" description="Basic and acidic residues" evidence="1">
    <location>
        <begin position="19"/>
        <end position="38"/>
    </location>
</feature>
<evidence type="ECO:0000313" key="3">
    <source>
        <dbReference type="Proteomes" id="UP000294933"/>
    </source>
</evidence>
<reference evidence="2 3" key="1">
    <citation type="submission" date="2018-06" db="EMBL/GenBank/DDBJ databases">
        <title>A transcriptomic atlas of mushroom development highlights an independent origin of complex multicellularity.</title>
        <authorList>
            <consortium name="DOE Joint Genome Institute"/>
            <person name="Krizsan K."/>
            <person name="Almasi E."/>
            <person name="Merenyi Z."/>
            <person name="Sahu N."/>
            <person name="Viragh M."/>
            <person name="Koszo T."/>
            <person name="Mondo S."/>
            <person name="Kiss B."/>
            <person name="Balint B."/>
            <person name="Kues U."/>
            <person name="Barry K."/>
            <person name="Hegedus J.C."/>
            <person name="Henrissat B."/>
            <person name="Johnson J."/>
            <person name="Lipzen A."/>
            <person name="Ohm R."/>
            <person name="Nagy I."/>
            <person name="Pangilinan J."/>
            <person name="Yan J."/>
            <person name="Xiong Y."/>
            <person name="Grigoriev I.V."/>
            <person name="Hibbett D.S."/>
            <person name="Nagy L.G."/>
        </authorList>
    </citation>
    <scope>NUCLEOTIDE SEQUENCE [LARGE SCALE GENOMIC DNA]</scope>
    <source>
        <strain evidence="2 3">SZMC22713</strain>
    </source>
</reference>
<sequence>MSGPEWPQLGQVFSMDGPLDTRAHEVFTGHSSDDGPSRKDRRSHQYVVAHVNHKTHVVEAFARSSFGERSIGARLSVLSRNYDKSENAFLAEESSYNDAQKDYKEWSQPPWCDKAIEARNTSKDQWRAECRMKETIRDKAFKAYETAKKKKDFAAKPLGMCRDLKDNCRPAGRLSDEDRKAGIYGDRDVILTANEPRNSYGYWNAGYVIVTNLKKLASRTKCPEQALADLTDPQRPGMILGDDMNVMPPEYLNRLLQIRDERGQLVLAISPEPCQGTPANETEIECRSAIVRNDHLWLSHVATNGAVAVRIAKDLRVDINSAQNWVGGKAVLTVRADPPLKEWANHPRGYH</sequence>
<accession>A0A4Y7PQU5</accession>
<dbReference type="EMBL" id="ML170222">
    <property type="protein sequence ID" value="TDL17381.1"/>
    <property type="molecule type" value="Genomic_DNA"/>
</dbReference>
<organism evidence="2 3">
    <name type="scientific">Rickenella mellea</name>
    <dbReference type="NCBI Taxonomy" id="50990"/>
    <lineage>
        <taxon>Eukaryota</taxon>
        <taxon>Fungi</taxon>
        <taxon>Dikarya</taxon>
        <taxon>Basidiomycota</taxon>
        <taxon>Agaricomycotina</taxon>
        <taxon>Agaricomycetes</taxon>
        <taxon>Hymenochaetales</taxon>
        <taxon>Rickenellaceae</taxon>
        <taxon>Rickenella</taxon>
    </lineage>
</organism>
<dbReference type="Proteomes" id="UP000294933">
    <property type="component" value="Unassembled WGS sequence"/>
</dbReference>
<evidence type="ECO:0000313" key="2">
    <source>
        <dbReference type="EMBL" id="TDL17381.1"/>
    </source>
</evidence>
<name>A0A4Y7PQU5_9AGAM</name>
<keyword evidence="3" id="KW-1185">Reference proteome</keyword>
<dbReference type="AlphaFoldDB" id="A0A4Y7PQU5"/>
<dbReference type="VEuPathDB" id="FungiDB:BD410DRAFT_883602"/>